<feature type="transmembrane region" description="Helical" evidence="14">
    <location>
        <begin position="143"/>
        <end position="164"/>
    </location>
</feature>
<gene>
    <name evidence="15" type="primary">bacA</name>
    <name evidence="14" type="synonym">uppP</name>
    <name evidence="15" type="ORF">CPIN18021_1506</name>
</gene>
<dbReference type="AlphaFoldDB" id="A0A1S6U9B6"/>
<keyword evidence="7 14" id="KW-0378">Hydrolase</keyword>
<comment type="subcellular location">
    <subcellularLocation>
        <location evidence="1 14">Cell membrane</location>
        <topology evidence="1 14">Multi-pass membrane protein</topology>
    </subcellularLocation>
</comment>
<dbReference type="GO" id="GO:0005886">
    <property type="term" value="C:plasma membrane"/>
    <property type="evidence" value="ECO:0007669"/>
    <property type="project" value="UniProtKB-SubCell"/>
</dbReference>
<feature type="transmembrane region" description="Helical" evidence="14">
    <location>
        <begin position="115"/>
        <end position="131"/>
    </location>
</feature>
<dbReference type="RefSeq" id="WP_078424751.1">
    <property type="nucleotide sequence ID" value="NZ_CP017258.1"/>
</dbReference>
<evidence type="ECO:0000256" key="6">
    <source>
        <dbReference type="ARBA" id="ARBA00022692"/>
    </source>
</evidence>
<evidence type="ECO:0000256" key="8">
    <source>
        <dbReference type="ARBA" id="ARBA00022989"/>
    </source>
</evidence>
<keyword evidence="9 14" id="KW-0472">Membrane</keyword>
<evidence type="ECO:0000256" key="12">
    <source>
        <dbReference type="ARBA" id="ARBA00032932"/>
    </source>
</evidence>
<dbReference type="HAMAP" id="MF_01006">
    <property type="entry name" value="Undec_diphosphatase"/>
    <property type="match status" value="1"/>
</dbReference>
<comment type="similarity">
    <text evidence="2 14">Belongs to the UppP family.</text>
</comment>
<keyword evidence="14" id="KW-0961">Cell wall biogenesis/degradation</keyword>
<evidence type="ECO:0000256" key="13">
    <source>
        <dbReference type="ARBA" id="ARBA00047594"/>
    </source>
</evidence>
<evidence type="ECO:0000256" key="7">
    <source>
        <dbReference type="ARBA" id="ARBA00022801"/>
    </source>
</evidence>
<evidence type="ECO:0000256" key="5">
    <source>
        <dbReference type="ARBA" id="ARBA00022475"/>
    </source>
</evidence>
<name>A0A1S6U9B6_9BACT</name>
<keyword evidence="10 14" id="KW-0046">Antibiotic resistance</keyword>
<dbReference type="GO" id="GO:0008360">
    <property type="term" value="P:regulation of cell shape"/>
    <property type="evidence" value="ECO:0007669"/>
    <property type="project" value="UniProtKB-KW"/>
</dbReference>
<dbReference type="GO" id="GO:0046677">
    <property type="term" value="P:response to antibiotic"/>
    <property type="evidence" value="ECO:0007669"/>
    <property type="project" value="UniProtKB-UniRule"/>
</dbReference>
<feature type="transmembrane region" description="Helical" evidence="14">
    <location>
        <begin position="184"/>
        <end position="204"/>
    </location>
</feature>
<dbReference type="GO" id="GO:0071555">
    <property type="term" value="P:cell wall organization"/>
    <property type="evidence" value="ECO:0007669"/>
    <property type="project" value="UniProtKB-KW"/>
</dbReference>
<feature type="transmembrane region" description="Helical" evidence="14">
    <location>
        <begin position="85"/>
        <end position="103"/>
    </location>
</feature>
<evidence type="ECO:0000313" key="15">
    <source>
        <dbReference type="EMBL" id="AQW88290.1"/>
    </source>
</evidence>
<protein>
    <recommendedName>
        <fullName evidence="4 14">Undecaprenyl-diphosphatase</fullName>
        <ecNumber evidence="3 14">3.6.1.27</ecNumber>
    </recommendedName>
    <alternativeName>
        <fullName evidence="12 14">Bacitracin resistance protein</fullName>
    </alternativeName>
    <alternativeName>
        <fullName evidence="11 14">Undecaprenyl pyrophosphate phosphatase</fullName>
    </alternativeName>
</protein>
<comment type="catalytic activity">
    <reaction evidence="13 14">
        <text>di-trans,octa-cis-undecaprenyl diphosphate + H2O = di-trans,octa-cis-undecaprenyl phosphate + phosphate + H(+)</text>
        <dbReference type="Rhea" id="RHEA:28094"/>
        <dbReference type="ChEBI" id="CHEBI:15377"/>
        <dbReference type="ChEBI" id="CHEBI:15378"/>
        <dbReference type="ChEBI" id="CHEBI:43474"/>
        <dbReference type="ChEBI" id="CHEBI:58405"/>
        <dbReference type="ChEBI" id="CHEBI:60392"/>
        <dbReference type="EC" id="3.6.1.27"/>
    </reaction>
</comment>
<proteinExistence type="inferred from homology"/>
<comment type="miscellaneous">
    <text evidence="14">Bacitracin is thought to be involved in the inhibition of peptidoglycan synthesis by sequestering undecaprenyl diphosphate, thereby reducing the pool of lipid carrier available.</text>
</comment>
<feature type="transmembrane region" description="Helical" evidence="14">
    <location>
        <begin position="216"/>
        <end position="237"/>
    </location>
</feature>
<dbReference type="EMBL" id="CP017258">
    <property type="protein sequence ID" value="AQW88290.1"/>
    <property type="molecule type" value="Genomic_DNA"/>
</dbReference>
<sequence length="262" mass="28568">MDFVQTIVLALVQGFSEFLPISSSAHLILVPELLGWKDQGLVFDVAVHIGTLFAIVFYFRDMVFSALKDFFCSIKLKKNVGQSRLVWAVGFGTIPAGIIGLLVEDVIEDYARNGLVIALTTIIFGIILFFADKKNGNRQESDISIKIALVIGLAQAFALIPGVSRSGVTISMALLLGFSRVASANFSFLLSIPIIILAGGVKLLKINSSDVVVSDLLIGMFVSGISAYICVKLFISIISKMSMLPFVIYRILLGCFLLFWFL</sequence>
<keyword evidence="5 14" id="KW-1003">Cell membrane</keyword>
<evidence type="ECO:0000256" key="3">
    <source>
        <dbReference type="ARBA" id="ARBA00012374"/>
    </source>
</evidence>
<dbReference type="Proteomes" id="UP000190868">
    <property type="component" value="Chromosome"/>
</dbReference>
<evidence type="ECO:0000256" key="4">
    <source>
        <dbReference type="ARBA" id="ARBA00021581"/>
    </source>
</evidence>
<feature type="transmembrane region" description="Helical" evidence="14">
    <location>
        <begin position="243"/>
        <end position="261"/>
    </location>
</feature>
<keyword evidence="8 14" id="KW-1133">Transmembrane helix</keyword>
<accession>A0A1S6U9B6</accession>
<dbReference type="GO" id="GO:0050380">
    <property type="term" value="F:undecaprenyl-diphosphatase activity"/>
    <property type="evidence" value="ECO:0007669"/>
    <property type="project" value="UniProtKB-UniRule"/>
</dbReference>
<dbReference type="NCBIfam" id="NF001393">
    <property type="entry name" value="PRK00281.2-4"/>
    <property type="match status" value="1"/>
</dbReference>
<evidence type="ECO:0000256" key="14">
    <source>
        <dbReference type="HAMAP-Rule" id="MF_01006"/>
    </source>
</evidence>
<keyword evidence="14" id="KW-0573">Peptidoglycan synthesis</keyword>
<evidence type="ECO:0000256" key="1">
    <source>
        <dbReference type="ARBA" id="ARBA00004651"/>
    </source>
</evidence>
<evidence type="ECO:0000256" key="2">
    <source>
        <dbReference type="ARBA" id="ARBA00010621"/>
    </source>
</evidence>
<evidence type="ECO:0000256" key="11">
    <source>
        <dbReference type="ARBA" id="ARBA00032707"/>
    </source>
</evidence>
<keyword evidence="6 14" id="KW-0812">Transmembrane</keyword>
<evidence type="ECO:0000256" key="10">
    <source>
        <dbReference type="ARBA" id="ARBA00023251"/>
    </source>
</evidence>
<dbReference type="Pfam" id="PF02673">
    <property type="entry name" value="BacA"/>
    <property type="match status" value="1"/>
</dbReference>
<keyword evidence="14" id="KW-0133">Cell shape</keyword>
<comment type="function">
    <text evidence="14">Catalyzes the dephosphorylation of undecaprenyl diphosphate (UPP). Confers resistance to bacitracin.</text>
</comment>
<dbReference type="PANTHER" id="PTHR30622:SF4">
    <property type="entry name" value="UNDECAPRENYL-DIPHOSPHATASE"/>
    <property type="match status" value="1"/>
</dbReference>
<dbReference type="GO" id="GO:0009252">
    <property type="term" value="P:peptidoglycan biosynthetic process"/>
    <property type="evidence" value="ECO:0007669"/>
    <property type="project" value="UniProtKB-KW"/>
</dbReference>
<dbReference type="PANTHER" id="PTHR30622">
    <property type="entry name" value="UNDECAPRENYL-DIPHOSPHATASE"/>
    <property type="match status" value="1"/>
</dbReference>
<dbReference type="EC" id="3.6.1.27" evidence="3 14"/>
<organism evidence="15 16">
    <name type="scientific">Campylobacter pinnipediorum subsp. caledonicus</name>
    <dbReference type="NCBI Taxonomy" id="1874362"/>
    <lineage>
        <taxon>Bacteria</taxon>
        <taxon>Pseudomonadati</taxon>
        <taxon>Campylobacterota</taxon>
        <taxon>Epsilonproteobacteria</taxon>
        <taxon>Campylobacterales</taxon>
        <taxon>Campylobacteraceae</taxon>
        <taxon>Campylobacter</taxon>
    </lineage>
</organism>
<evidence type="ECO:0000313" key="16">
    <source>
        <dbReference type="Proteomes" id="UP000190868"/>
    </source>
</evidence>
<reference evidence="16" key="1">
    <citation type="submission" date="2016-09" db="EMBL/GenBank/DDBJ databases">
        <title>Comparative genomics of the Campylobacter concisus group.</title>
        <authorList>
            <person name="Miller W.G."/>
            <person name="Yee E."/>
            <person name="Chapman M.H."/>
            <person name="Huynh S."/>
            <person name="Bono J.L."/>
            <person name="On S.L.W."/>
            <person name="StLeger J."/>
            <person name="Foster G."/>
            <person name="Parker C.T."/>
        </authorList>
    </citation>
    <scope>NUCLEOTIDE SEQUENCE [LARGE SCALE GENOMIC DNA]</scope>
    <source>
        <strain evidence="16">RM18021</strain>
    </source>
</reference>
<dbReference type="InterPro" id="IPR003824">
    <property type="entry name" value="UppP"/>
</dbReference>
<keyword evidence="16" id="KW-1185">Reference proteome</keyword>
<evidence type="ECO:0000256" key="9">
    <source>
        <dbReference type="ARBA" id="ARBA00023136"/>
    </source>
</evidence>
<feature type="transmembrane region" description="Helical" evidence="14">
    <location>
        <begin position="40"/>
        <end position="59"/>
    </location>
</feature>